<dbReference type="InterPro" id="IPR046938">
    <property type="entry name" value="DNA_clamp_sf"/>
</dbReference>
<dbReference type="STRING" id="109895.A0A507DX63"/>
<dbReference type="Gene3D" id="3.70.10.10">
    <property type="match status" value="1"/>
</dbReference>
<reference evidence="12 13" key="1">
    <citation type="journal article" date="2019" name="Sci. Rep.">
        <title>Comparative genomics of chytrid fungi reveal insights into the obligate biotrophic and pathogenic lifestyle of Synchytrium endobioticum.</title>
        <authorList>
            <person name="van de Vossenberg B.T.L.H."/>
            <person name="Warris S."/>
            <person name="Nguyen H.D.T."/>
            <person name="van Gent-Pelzer M.P.E."/>
            <person name="Joly D.L."/>
            <person name="van de Geest H.C."/>
            <person name="Bonants P.J.M."/>
            <person name="Smith D.S."/>
            <person name="Levesque C.A."/>
            <person name="van der Lee T.A.J."/>
        </authorList>
    </citation>
    <scope>NUCLEOTIDE SEQUENCE [LARGE SCALE GENOMIC DNA]</scope>
    <source>
        <strain evidence="12 13">CBS 809.83</strain>
    </source>
</reference>
<organism evidence="12 13">
    <name type="scientific">Powellomyces hirtus</name>
    <dbReference type="NCBI Taxonomy" id="109895"/>
    <lineage>
        <taxon>Eukaryota</taxon>
        <taxon>Fungi</taxon>
        <taxon>Fungi incertae sedis</taxon>
        <taxon>Chytridiomycota</taxon>
        <taxon>Chytridiomycota incertae sedis</taxon>
        <taxon>Chytridiomycetes</taxon>
        <taxon>Spizellomycetales</taxon>
        <taxon>Powellomycetaceae</taxon>
        <taxon>Powellomyces</taxon>
    </lineage>
</organism>
<dbReference type="GO" id="GO:0004527">
    <property type="term" value="F:exonuclease activity"/>
    <property type="evidence" value="ECO:0007669"/>
    <property type="project" value="UniProtKB-KW"/>
</dbReference>
<comment type="function">
    <text evidence="10">Acts in DNA repair and mutagenesis. Involved in promoting resistance to ionizing radiation and UV light, as well as regulating cell cycle progression after irradiation.</text>
</comment>
<evidence type="ECO:0000256" key="8">
    <source>
        <dbReference type="ARBA" id="ARBA00023242"/>
    </source>
</evidence>
<comment type="function">
    <text evidence="9">Component of the 9-1-1 cell-cycle checkpoint response complex that plays a major role in DNA repair. The 9-1-1 complex is recruited to DNA lesion upon damage by the RAD17-replication factor C (RFC) clamp loader complex. Acts then as a sliding clamp platform on DNA for several proteins involved in long-patch base excision repair (LP-BER). The 9-1-1 complex stimulates DNA polymerase beta (POLB) activity by increasing its affinity for the 3'-OH end of the primer-template and stabilizes POLB to those sites where LP-BER proceeds; endonuclease FEN1 cleavage activity on substrates with double, nick, or gap flaps of distinct sequences and lengths; and DNA ligase I (LIG1) on long-patch base excision repair substrates. The 9-1-1 complex is necessary for the recruitment of RHNO1 to sites of double-stranded breaks (DSB) occurring during the S phase. RAD9A possesses 3'-&gt;5' double stranded DNA exonuclease activity.</text>
</comment>
<comment type="subcellular location">
    <subcellularLocation>
        <location evidence="1">Nucleus</location>
    </subcellularLocation>
</comment>
<evidence type="ECO:0000256" key="6">
    <source>
        <dbReference type="ARBA" id="ARBA00022801"/>
    </source>
</evidence>
<dbReference type="GO" id="GO:0006281">
    <property type="term" value="P:DNA repair"/>
    <property type="evidence" value="ECO:0007669"/>
    <property type="project" value="UniProtKB-UniRule"/>
</dbReference>
<feature type="compositionally biased region" description="Polar residues" evidence="11">
    <location>
        <begin position="298"/>
        <end position="307"/>
    </location>
</feature>
<evidence type="ECO:0000256" key="10">
    <source>
        <dbReference type="PIRNR" id="PIRNR009303"/>
    </source>
</evidence>
<name>A0A507DX63_9FUNG</name>
<evidence type="ECO:0000256" key="9">
    <source>
        <dbReference type="ARBA" id="ARBA00059283"/>
    </source>
</evidence>
<feature type="region of interest" description="Disordered" evidence="11">
    <location>
        <begin position="286"/>
        <end position="355"/>
    </location>
</feature>
<comment type="caution">
    <text evidence="12">The sequence shown here is derived from an EMBL/GenBank/DDBJ whole genome shotgun (WGS) entry which is preliminary data.</text>
</comment>
<keyword evidence="6" id="KW-0378">Hydrolase</keyword>
<evidence type="ECO:0000256" key="4">
    <source>
        <dbReference type="ARBA" id="ARBA00022722"/>
    </source>
</evidence>
<dbReference type="GO" id="GO:0031573">
    <property type="term" value="P:mitotic intra-S DNA damage checkpoint signaling"/>
    <property type="evidence" value="ECO:0007669"/>
    <property type="project" value="TreeGrafter"/>
</dbReference>
<keyword evidence="8" id="KW-0539">Nucleus</keyword>
<evidence type="ECO:0000256" key="1">
    <source>
        <dbReference type="ARBA" id="ARBA00004123"/>
    </source>
</evidence>
<comment type="similarity">
    <text evidence="2 10">Belongs to the rad9 family.</text>
</comment>
<sequence length="437" mass="49262">MEAVLSSVALKPLAKILQCLGKIGEDLYIQSRPNKLLFATVNASRSACAHFTLHPGFFDTYSAEEHVVDEHGRDTGASSCHVLLKPLMNIFRHGKAMDNVESCRMKLQSAGDQDRLVIVLHCKHGVLKTHKLHFELCDPLAAIYSKNASPHKWTISSKITHDWLLHFSNKLEEIAMRCKPDSIALKSFTETIAADEEDQLGCRTLQTELQVDVEDFDMYDVKGDSEIIFDLKNLKAILSFADQMGQPVSAFFNEAGSPIVFTVTQTPDLYALDLVIATTIPFEAEEMHSTASRPEPQPQGTQENQSQHQERSKKSMQTPRPPQPRSHAEIYVDRPPNITSSQPLPENKFPPLQYDDDDEMVPLSLQNRPQFRNLASEMAEVERAVRDYEHVGVDDVLMAEQDLDTQKELTSQAPSRPQLLTSAYRQNFKIIEIHRAS</sequence>
<dbReference type="EMBL" id="QEAQ01000105">
    <property type="protein sequence ID" value="TPX55538.1"/>
    <property type="molecule type" value="Genomic_DNA"/>
</dbReference>
<dbReference type="Proteomes" id="UP000318582">
    <property type="component" value="Unassembled WGS sequence"/>
</dbReference>
<dbReference type="GO" id="GO:0000076">
    <property type="term" value="P:DNA replication checkpoint signaling"/>
    <property type="evidence" value="ECO:0007669"/>
    <property type="project" value="TreeGrafter"/>
</dbReference>
<evidence type="ECO:0000313" key="12">
    <source>
        <dbReference type="EMBL" id="TPX55538.1"/>
    </source>
</evidence>
<keyword evidence="13" id="KW-1185">Reference proteome</keyword>
<dbReference type="PANTHER" id="PTHR15237">
    <property type="entry name" value="DNA REPAIR PROTEIN RAD9"/>
    <property type="match status" value="1"/>
</dbReference>
<accession>A0A507DX63</accession>
<protein>
    <recommendedName>
        <fullName evidence="10">DNA repair protein rad9</fullName>
    </recommendedName>
</protein>
<dbReference type="AlphaFoldDB" id="A0A507DX63"/>
<evidence type="ECO:0000256" key="5">
    <source>
        <dbReference type="ARBA" id="ARBA00022763"/>
    </source>
</evidence>
<evidence type="ECO:0000313" key="13">
    <source>
        <dbReference type="Proteomes" id="UP000318582"/>
    </source>
</evidence>
<dbReference type="PIRSF" id="PIRSF009303">
    <property type="entry name" value="Cell_cycle_RAD9"/>
    <property type="match status" value="1"/>
</dbReference>
<keyword evidence="5 10" id="KW-0227">DNA damage</keyword>
<gene>
    <name evidence="12" type="ORF">PhCBS80983_g05235</name>
</gene>
<evidence type="ECO:0000256" key="2">
    <source>
        <dbReference type="ARBA" id="ARBA00008494"/>
    </source>
</evidence>
<dbReference type="Pfam" id="PF04139">
    <property type="entry name" value="Rad9"/>
    <property type="match status" value="1"/>
</dbReference>
<dbReference type="PANTHER" id="PTHR15237:SF0">
    <property type="entry name" value="CELL CYCLE CHECKPOINT CONTROL PROTEIN"/>
    <property type="match status" value="1"/>
</dbReference>
<evidence type="ECO:0000256" key="11">
    <source>
        <dbReference type="SAM" id="MobiDB-lite"/>
    </source>
</evidence>
<keyword evidence="7" id="KW-0269">Exonuclease</keyword>
<dbReference type="SUPFAM" id="SSF55979">
    <property type="entry name" value="DNA clamp"/>
    <property type="match status" value="1"/>
</dbReference>
<dbReference type="GO" id="GO:0071479">
    <property type="term" value="P:cellular response to ionizing radiation"/>
    <property type="evidence" value="ECO:0007669"/>
    <property type="project" value="TreeGrafter"/>
</dbReference>
<dbReference type="InterPro" id="IPR007268">
    <property type="entry name" value="Rad9/Ddc1"/>
</dbReference>
<dbReference type="InterPro" id="IPR026584">
    <property type="entry name" value="Rad9"/>
</dbReference>
<keyword evidence="4" id="KW-0540">Nuclease</keyword>
<dbReference type="FunFam" id="3.70.10.10:FF:000005">
    <property type="entry name" value="Cell cycle checkpoint control protein"/>
    <property type="match status" value="1"/>
</dbReference>
<evidence type="ECO:0000256" key="3">
    <source>
        <dbReference type="ARBA" id="ARBA00022553"/>
    </source>
</evidence>
<dbReference type="GO" id="GO:0030896">
    <property type="term" value="C:checkpoint clamp complex"/>
    <property type="evidence" value="ECO:0007669"/>
    <property type="project" value="UniProtKB-UniRule"/>
</dbReference>
<evidence type="ECO:0000256" key="7">
    <source>
        <dbReference type="ARBA" id="ARBA00022839"/>
    </source>
</evidence>
<keyword evidence="3" id="KW-0597">Phosphoprotein</keyword>
<proteinExistence type="inferred from homology"/>